<dbReference type="InterPro" id="IPR054160">
    <property type="entry name" value="MrkD_recept-bd"/>
</dbReference>
<sequence length="327" mass="35279">MNRHKQWWMAGLLLTCGVAHANCQLSSGNTTATPFYMDIGRVMVHPQTPPGTVIASRSWPLRDNRAQLLCNGSQTLEAQVIAAGSRQNGNQIWSTNIPGIGLRFTLQRQAQQVVYPGKLNVGGKGDNSVSLRDLTFKLDVVKTADLVGSGAVSAGQYTTFGSGNNVLLTTWMRENSLIVVAPSCRIMSNNNFRINLGTIPLTALKGQGTGAGGRNFAIRMQCAGSVSISGTHVNMTFDGNTPDGISPALGVIRNESRSNSAAVGIGVQLMDETRRPVPFRQASHVATLNSSPLQFLNLRYFARFYQYQQKASAGSVTGHMVFRVSYN</sequence>
<dbReference type="SUPFAM" id="SSF49401">
    <property type="entry name" value="Bacterial adhesins"/>
    <property type="match status" value="1"/>
</dbReference>
<evidence type="ECO:0000259" key="7">
    <source>
        <dbReference type="Pfam" id="PF22003"/>
    </source>
</evidence>
<gene>
    <name evidence="8" type="primary">mrkD</name>
    <name evidence="8" type="ORF">G163CM_43220</name>
</gene>
<dbReference type="Proteomes" id="UP001199659">
    <property type="component" value="Chromosome"/>
</dbReference>
<protein>
    <submittedName>
        <fullName evidence="8">Fimbria adhesin protein</fullName>
    </submittedName>
</protein>
<dbReference type="InterPro" id="IPR036937">
    <property type="entry name" value="Adhesion_dom_fimbrial_sf"/>
</dbReference>
<feature type="signal peptide" evidence="5">
    <location>
        <begin position="1"/>
        <end position="21"/>
    </location>
</feature>
<dbReference type="PANTHER" id="PTHR33420">
    <property type="entry name" value="FIMBRIAL SUBUNIT ELFA-RELATED"/>
    <property type="match status" value="1"/>
</dbReference>
<keyword evidence="3 5" id="KW-0732">Signal</keyword>
<dbReference type="InterPro" id="IPR050263">
    <property type="entry name" value="Bact_Fimbrial_Adh_Pro"/>
</dbReference>
<feature type="domain" description="MrkD-like receptor binding" evidence="7">
    <location>
        <begin position="37"/>
        <end position="173"/>
    </location>
</feature>
<dbReference type="Gene3D" id="2.60.40.1090">
    <property type="entry name" value="Fimbrial-type adhesion domain"/>
    <property type="match status" value="1"/>
</dbReference>
<feature type="domain" description="Fimbrial-type adhesion" evidence="6">
    <location>
        <begin position="179"/>
        <end position="326"/>
    </location>
</feature>
<feature type="chain" id="PRO_5046918422" evidence="5">
    <location>
        <begin position="22"/>
        <end position="327"/>
    </location>
</feature>
<dbReference type="RefSeq" id="WP_231826245.1">
    <property type="nucleotide sequence ID" value="NZ_CP087880.1"/>
</dbReference>
<name>A0ABY3SA01_9ENTR</name>
<dbReference type="Gene3D" id="2.60.40.3310">
    <property type="match status" value="1"/>
</dbReference>
<comment type="subcellular location">
    <subcellularLocation>
        <location evidence="1">Fimbrium</location>
    </subcellularLocation>
</comment>
<dbReference type="Pfam" id="PF22003">
    <property type="entry name" value="MrkDrd"/>
    <property type="match status" value="1"/>
</dbReference>
<evidence type="ECO:0000256" key="2">
    <source>
        <dbReference type="ARBA" id="ARBA00006671"/>
    </source>
</evidence>
<evidence type="ECO:0000259" key="6">
    <source>
        <dbReference type="Pfam" id="PF00419"/>
    </source>
</evidence>
<evidence type="ECO:0000256" key="4">
    <source>
        <dbReference type="ARBA" id="ARBA00023263"/>
    </source>
</evidence>
<evidence type="ECO:0000313" key="9">
    <source>
        <dbReference type="Proteomes" id="UP001199659"/>
    </source>
</evidence>
<evidence type="ECO:0000256" key="5">
    <source>
        <dbReference type="SAM" id="SignalP"/>
    </source>
</evidence>
<comment type="similarity">
    <text evidence="2">Belongs to the fimbrial protein family.</text>
</comment>
<keyword evidence="4" id="KW-0281">Fimbrium</keyword>
<proteinExistence type="inferred from homology"/>
<evidence type="ECO:0000256" key="1">
    <source>
        <dbReference type="ARBA" id="ARBA00004561"/>
    </source>
</evidence>
<keyword evidence="9" id="KW-1185">Reference proteome</keyword>
<accession>A0ABY3SA01</accession>
<dbReference type="Pfam" id="PF00419">
    <property type="entry name" value="Fimbrial"/>
    <property type="match status" value="1"/>
</dbReference>
<dbReference type="InterPro" id="IPR000259">
    <property type="entry name" value="Adhesion_dom_fimbrial"/>
</dbReference>
<organism evidence="8 9">
    <name type="scientific">Pseudocitrobacter corydidari</name>
    <dbReference type="NCBI Taxonomy" id="2891570"/>
    <lineage>
        <taxon>Bacteria</taxon>
        <taxon>Pseudomonadati</taxon>
        <taxon>Pseudomonadota</taxon>
        <taxon>Gammaproteobacteria</taxon>
        <taxon>Enterobacterales</taxon>
        <taxon>Enterobacteriaceae</taxon>
        <taxon>Pseudocitrobacter</taxon>
    </lineage>
</organism>
<reference evidence="8 9" key="1">
    <citation type="journal article" date="2022" name="Int. J. Syst. Evol. Microbiol.">
        <title>Pseudocitrobacter corydidari sp. nov., isolated from the Asian emerald cockroach Corydidarum magnifica.</title>
        <authorList>
            <person name="Guzman J."/>
            <person name="Poehlein A."/>
            <person name="Glaeser S.P."/>
            <person name="Schwengers O."/>
            <person name="Blom J."/>
            <person name="Hollensteiner J."/>
            <person name="Kampfer P."/>
            <person name="Vilcinskas A."/>
        </authorList>
    </citation>
    <scope>NUCLEOTIDE SEQUENCE [LARGE SCALE GENOMIC DNA]</scope>
    <source>
        <strain evidence="8">G163CM</strain>
    </source>
</reference>
<dbReference type="EMBL" id="CP087880">
    <property type="protein sequence ID" value="UGS43547.1"/>
    <property type="molecule type" value="Genomic_DNA"/>
</dbReference>
<dbReference type="PANTHER" id="PTHR33420:SF3">
    <property type="entry name" value="FIMBRIAL SUBUNIT ELFA"/>
    <property type="match status" value="1"/>
</dbReference>
<dbReference type="InterPro" id="IPR008966">
    <property type="entry name" value="Adhesion_dom_sf"/>
</dbReference>
<evidence type="ECO:0000313" key="8">
    <source>
        <dbReference type="EMBL" id="UGS43547.1"/>
    </source>
</evidence>
<evidence type="ECO:0000256" key="3">
    <source>
        <dbReference type="ARBA" id="ARBA00022729"/>
    </source>
</evidence>